<evidence type="ECO:0000313" key="4">
    <source>
        <dbReference type="Proteomes" id="UP000545037"/>
    </source>
</evidence>
<dbReference type="Proteomes" id="UP000545037">
    <property type="component" value="Unassembled WGS sequence"/>
</dbReference>
<protein>
    <submittedName>
        <fullName evidence="3">Dienelactone hydrolase</fullName>
    </submittedName>
</protein>
<keyword evidence="1 3" id="KW-0378">Hydrolase</keyword>
<dbReference type="PANTHER" id="PTHR42776">
    <property type="entry name" value="SERINE PEPTIDASE S9 FAMILY MEMBER"/>
    <property type="match status" value="1"/>
</dbReference>
<evidence type="ECO:0000256" key="1">
    <source>
        <dbReference type="ARBA" id="ARBA00022801"/>
    </source>
</evidence>
<organism evidence="3 4">
    <name type="scientific">Brevundimonas variabilis</name>
    <dbReference type="NCBI Taxonomy" id="74312"/>
    <lineage>
        <taxon>Bacteria</taxon>
        <taxon>Pseudomonadati</taxon>
        <taxon>Pseudomonadota</taxon>
        <taxon>Alphaproteobacteria</taxon>
        <taxon>Caulobacterales</taxon>
        <taxon>Caulobacteraceae</taxon>
        <taxon>Brevundimonas</taxon>
    </lineage>
</organism>
<dbReference type="SUPFAM" id="SSF53474">
    <property type="entry name" value="alpha/beta-Hydrolases"/>
    <property type="match status" value="1"/>
</dbReference>
<proteinExistence type="predicted"/>
<reference evidence="3 4" key="1">
    <citation type="submission" date="2020-08" db="EMBL/GenBank/DDBJ databases">
        <title>Genomic Encyclopedia of Type Strains, Phase IV (KMG-IV): sequencing the most valuable type-strain genomes for metagenomic binning, comparative biology and taxonomic classification.</title>
        <authorList>
            <person name="Goeker M."/>
        </authorList>
    </citation>
    <scope>NUCLEOTIDE SEQUENCE [LARGE SCALE GENOMIC DNA]</scope>
    <source>
        <strain evidence="3 4">DSM 4737</strain>
    </source>
</reference>
<evidence type="ECO:0000313" key="3">
    <source>
        <dbReference type="EMBL" id="MBB5746535.1"/>
    </source>
</evidence>
<keyword evidence="4" id="KW-1185">Reference proteome</keyword>
<sequence>MESDAGYTMGPFSPNGARLVVFRLQGLTFRLGIVELASGDVTWTDLSPESGAWGRSVEWLSNDAFIVLGIPDGELPPRLSSMNATQVRLPDLWAKAARGDAAYVSVGVGIPEGPRPVRRLWRVDVGSGRSTVLSEGPFLDFEASPDGRHIALVLDGALYPLPDPESTTEARRARSLRLVDVASGVSIDPPEARDISTSLLAWSPLSDALLTATVDTELPRLLAITPAGSVRDVTPAGISPSVVIDSQLNPTAQAGWLRGMPIVRGVQDGRLGWHLQDEAEVLTIEGLAEDARLAVQGRDALLFVSRGRIVRLTSDRRLEDLGAASTANRADGPFGQRALVDPMKADSAVVLDDERRLCRVTAEIGPTTCVPGAPGAAVSWAGKVSVSRGPEGRDFNRLQVQTDRSAEIAWRLNPELDQVDVAPPRLITGPAGARGWLYLPVGEAGVRPPVIVIPYPGKTHPTPPPTMRPEGVQLTLNGQLLVAAGYAVLYPDLPTNDEPSARLADRILIVVDAAASEGLIDAERIGLWGHSFGAWASVLSATQSSRFKAVVALNGSYNLPASLGGMSPHHRLAGLNDSDVMGTARWLEAGQVGMRRSYWADPERYRRGSAFEGADAITAPVLLIHGEMDFATGQAEQMYGALVRLHSPAALTYLFGEDHSIHNPGNARVYYRQVLAWFDRYLMPVGAPSDPASVSPRLPSTPD</sequence>
<dbReference type="InterPro" id="IPR029058">
    <property type="entry name" value="AB_hydrolase_fold"/>
</dbReference>
<evidence type="ECO:0000259" key="2">
    <source>
        <dbReference type="Pfam" id="PF00326"/>
    </source>
</evidence>
<dbReference type="GO" id="GO:0004252">
    <property type="term" value="F:serine-type endopeptidase activity"/>
    <property type="evidence" value="ECO:0007669"/>
    <property type="project" value="TreeGrafter"/>
</dbReference>
<gene>
    <name evidence="3" type="ORF">GGR13_002139</name>
</gene>
<dbReference type="InterPro" id="IPR001375">
    <property type="entry name" value="Peptidase_S9_cat"/>
</dbReference>
<accession>A0A7W9CIY3</accession>
<dbReference type="PANTHER" id="PTHR42776:SF27">
    <property type="entry name" value="DIPEPTIDYL PEPTIDASE FAMILY MEMBER 6"/>
    <property type="match status" value="1"/>
</dbReference>
<dbReference type="SUPFAM" id="SSF82171">
    <property type="entry name" value="DPP6 N-terminal domain-like"/>
    <property type="match status" value="1"/>
</dbReference>
<dbReference type="AlphaFoldDB" id="A0A7W9CIY3"/>
<comment type="caution">
    <text evidence="3">The sequence shown here is derived from an EMBL/GenBank/DDBJ whole genome shotgun (WGS) entry which is preliminary data.</text>
</comment>
<dbReference type="Gene3D" id="3.40.50.1820">
    <property type="entry name" value="alpha/beta hydrolase"/>
    <property type="match status" value="1"/>
</dbReference>
<dbReference type="RefSeq" id="WP_183213491.1">
    <property type="nucleotide sequence ID" value="NZ_JACHOR010000003.1"/>
</dbReference>
<name>A0A7W9CIY3_9CAUL</name>
<dbReference type="EMBL" id="JACHOR010000003">
    <property type="protein sequence ID" value="MBB5746535.1"/>
    <property type="molecule type" value="Genomic_DNA"/>
</dbReference>
<dbReference type="Pfam" id="PF00326">
    <property type="entry name" value="Peptidase_S9"/>
    <property type="match status" value="1"/>
</dbReference>
<feature type="domain" description="Peptidase S9 prolyl oligopeptidase catalytic" evidence="2">
    <location>
        <begin position="507"/>
        <end position="682"/>
    </location>
</feature>
<dbReference type="GO" id="GO:0006508">
    <property type="term" value="P:proteolysis"/>
    <property type="evidence" value="ECO:0007669"/>
    <property type="project" value="InterPro"/>
</dbReference>